<feature type="domain" description="Thioesterase" evidence="1">
    <location>
        <begin position="53"/>
        <end position="137"/>
    </location>
</feature>
<reference evidence="2 4" key="1">
    <citation type="submission" date="2015-11" db="EMBL/GenBank/DDBJ databases">
        <authorList>
            <person name="Zhang Y."/>
            <person name="Guo Z."/>
        </authorList>
    </citation>
    <scope>NUCLEOTIDE SEQUENCE [LARGE SCALE GENOMIC DNA]</scope>
    <source>
        <strain evidence="2 4">YFY001</strain>
    </source>
</reference>
<dbReference type="Proteomes" id="UP000192634">
    <property type="component" value="Unassembled WGS sequence"/>
</dbReference>
<organism evidence="2 4">
    <name type="scientific">Janibacter indicus</name>
    <dbReference type="NCBI Taxonomy" id="857417"/>
    <lineage>
        <taxon>Bacteria</taxon>
        <taxon>Bacillati</taxon>
        <taxon>Actinomycetota</taxon>
        <taxon>Actinomycetes</taxon>
        <taxon>Micrococcales</taxon>
        <taxon>Intrasporangiaceae</taxon>
        <taxon>Janibacter</taxon>
    </lineage>
</organism>
<dbReference type="Gene3D" id="3.10.129.10">
    <property type="entry name" value="Hotdog Thioesterase"/>
    <property type="match status" value="1"/>
</dbReference>
<dbReference type="RefSeq" id="WP_072625752.1">
    <property type="nucleotide sequence ID" value="NZ_CP013290.1"/>
</dbReference>
<keyword evidence="4" id="KW-1185">Reference proteome</keyword>
<proteinExistence type="predicted"/>
<dbReference type="OrthoDB" id="5505920at2"/>
<dbReference type="Proteomes" id="UP000182938">
    <property type="component" value="Chromosome"/>
</dbReference>
<evidence type="ECO:0000313" key="4">
    <source>
        <dbReference type="Proteomes" id="UP000182938"/>
    </source>
</evidence>
<dbReference type="AlphaFoldDB" id="A0A1L3MK92"/>
<dbReference type="CDD" id="cd03443">
    <property type="entry name" value="PaaI_thioesterase"/>
    <property type="match status" value="1"/>
</dbReference>
<dbReference type="Pfam" id="PF03061">
    <property type="entry name" value="4HBT"/>
    <property type="match status" value="1"/>
</dbReference>
<accession>A0A1W1YMV7</accession>
<protein>
    <submittedName>
        <fullName evidence="2 3">Thioesterase</fullName>
    </submittedName>
</protein>
<accession>A0A1L3MK92</accession>
<evidence type="ECO:0000313" key="3">
    <source>
        <dbReference type="EMBL" id="SMC37462.1"/>
    </source>
</evidence>
<sequence length="155" mass="16372">MSAAFQDTYPDDVAHCYGCGTQNPAGHQLKSHWDGEETVARFTPRPEHTAMPGYVYGGLIASLVDCHGTGSAAAAGHRAQGREMGSEPALRYVTASLHVDYLAPTPMGVELELRGVIEEVTERKVVVAETVHAGETLVAKGKVVAVLMPAGMVQG</sequence>
<dbReference type="InterPro" id="IPR029069">
    <property type="entry name" value="HotDog_dom_sf"/>
</dbReference>
<dbReference type="InterPro" id="IPR006683">
    <property type="entry name" value="Thioestr_dom"/>
</dbReference>
<evidence type="ECO:0000259" key="1">
    <source>
        <dbReference type="Pfam" id="PF03061"/>
    </source>
</evidence>
<reference evidence="3 5" key="2">
    <citation type="submission" date="2017-04" db="EMBL/GenBank/DDBJ databases">
        <authorList>
            <person name="Afonso C.L."/>
            <person name="Miller P.J."/>
            <person name="Scott M.A."/>
            <person name="Spackman E."/>
            <person name="Goraichik I."/>
            <person name="Dimitrov K.M."/>
            <person name="Suarez D.L."/>
            <person name="Swayne D.E."/>
        </authorList>
    </citation>
    <scope>NUCLEOTIDE SEQUENCE [LARGE SCALE GENOMIC DNA]</scope>
    <source>
        <strain evidence="3 5">CGMCC 1.12511</strain>
    </source>
</reference>
<name>A0A1L3MK92_9MICO</name>
<dbReference type="SUPFAM" id="SSF54637">
    <property type="entry name" value="Thioesterase/thiol ester dehydrase-isomerase"/>
    <property type="match status" value="1"/>
</dbReference>
<evidence type="ECO:0000313" key="5">
    <source>
        <dbReference type="Proteomes" id="UP000192634"/>
    </source>
</evidence>
<evidence type="ECO:0000313" key="2">
    <source>
        <dbReference type="EMBL" id="APH02614.1"/>
    </source>
</evidence>
<dbReference type="EMBL" id="CP013290">
    <property type="protein sequence ID" value="APH02614.1"/>
    <property type="molecule type" value="Genomic_DNA"/>
</dbReference>
<dbReference type="EMBL" id="FWXN01000002">
    <property type="protein sequence ID" value="SMC37462.1"/>
    <property type="molecule type" value="Genomic_DNA"/>
</dbReference>
<gene>
    <name evidence="2" type="ORF">ASJ30_14600</name>
    <name evidence="3" type="ORF">SAMN06296429_102200</name>
</gene>
<dbReference type="KEGG" id="jte:ASJ30_14600"/>